<feature type="binding site" description="axial binding residue" evidence="7">
    <location>
        <position position="463"/>
    </location>
    <ligand>
        <name>heme</name>
        <dbReference type="ChEBI" id="CHEBI:30413"/>
    </ligand>
    <ligandPart>
        <name>Fe</name>
        <dbReference type="ChEBI" id="CHEBI:18248"/>
    </ligandPart>
</feature>
<reference evidence="10 11" key="1">
    <citation type="journal article" date="2018" name="BMC Genomics">
        <title>Comparative genome analyses reveal sequence features reflecting distinct modes of host-adaptation between dicot and monocot powdery mildew.</title>
        <authorList>
            <person name="Wu Y."/>
            <person name="Ma X."/>
            <person name="Pan Z."/>
            <person name="Kale S.D."/>
            <person name="Song Y."/>
            <person name="King H."/>
            <person name="Zhang Q."/>
            <person name="Presley C."/>
            <person name="Deng X."/>
            <person name="Wei C.I."/>
            <person name="Xiao S."/>
        </authorList>
    </citation>
    <scope>NUCLEOTIDE SEQUENCE [LARGE SCALE GENOMIC DNA]</scope>
    <source>
        <strain evidence="10">UMSG2</strain>
    </source>
</reference>
<comment type="cofactor">
    <cofactor evidence="1 7">
        <name>heme</name>
        <dbReference type="ChEBI" id="CHEBI:30413"/>
    </cofactor>
</comment>
<dbReference type="Pfam" id="PF00067">
    <property type="entry name" value="p450"/>
    <property type="match status" value="1"/>
</dbReference>
<evidence type="ECO:0000256" key="2">
    <source>
        <dbReference type="ARBA" id="ARBA00010617"/>
    </source>
</evidence>
<dbReference type="InterPro" id="IPR002403">
    <property type="entry name" value="Cyt_P450_E_grp-IV"/>
</dbReference>
<keyword evidence="9" id="KW-1133">Transmembrane helix</keyword>
<keyword evidence="9" id="KW-0812">Transmembrane</keyword>
<dbReference type="AlphaFoldDB" id="A0A420H8A0"/>
<organism evidence="10 11">
    <name type="scientific">Erysiphe neolycopersici</name>
    <dbReference type="NCBI Taxonomy" id="212602"/>
    <lineage>
        <taxon>Eukaryota</taxon>
        <taxon>Fungi</taxon>
        <taxon>Dikarya</taxon>
        <taxon>Ascomycota</taxon>
        <taxon>Pezizomycotina</taxon>
        <taxon>Leotiomycetes</taxon>
        <taxon>Erysiphales</taxon>
        <taxon>Erysiphaceae</taxon>
        <taxon>Erysiphe</taxon>
    </lineage>
</organism>
<dbReference type="CDD" id="cd11041">
    <property type="entry name" value="CYP503A1-like"/>
    <property type="match status" value="1"/>
</dbReference>
<dbReference type="STRING" id="212602.A0A420H8A0"/>
<keyword evidence="9" id="KW-0472">Membrane</keyword>
<dbReference type="GO" id="GO:0020037">
    <property type="term" value="F:heme binding"/>
    <property type="evidence" value="ECO:0007669"/>
    <property type="project" value="InterPro"/>
</dbReference>
<protein>
    <submittedName>
        <fullName evidence="10">Cytochrome P450 monooygenase 3</fullName>
    </submittedName>
</protein>
<comment type="caution">
    <text evidence="10">The sequence shown here is derived from an EMBL/GenBank/DDBJ whole genome shotgun (WGS) entry which is preliminary data.</text>
</comment>
<dbReference type="InterPro" id="IPR017972">
    <property type="entry name" value="Cyt_P450_CS"/>
</dbReference>
<dbReference type="EMBL" id="MCFK01010377">
    <property type="protein sequence ID" value="RKF53623.1"/>
    <property type="molecule type" value="Genomic_DNA"/>
</dbReference>
<evidence type="ECO:0000313" key="11">
    <source>
        <dbReference type="Proteomes" id="UP000286134"/>
    </source>
</evidence>
<dbReference type="SUPFAM" id="SSF48264">
    <property type="entry name" value="Cytochrome P450"/>
    <property type="match status" value="1"/>
</dbReference>
<dbReference type="Gene3D" id="1.10.630.10">
    <property type="entry name" value="Cytochrome P450"/>
    <property type="match status" value="1"/>
</dbReference>
<keyword evidence="5 7" id="KW-0408">Iron</keyword>
<evidence type="ECO:0000256" key="4">
    <source>
        <dbReference type="ARBA" id="ARBA00023002"/>
    </source>
</evidence>
<evidence type="ECO:0000313" key="10">
    <source>
        <dbReference type="EMBL" id="RKF53623.1"/>
    </source>
</evidence>
<dbReference type="InterPro" id="IPR036396">
    <property type="entry name" value="Cyt_P450_sf"/>
</dbReference>
<keyword evidence="6 8" id="KW-0503">Monooxygenase</keyword>
<gene>
    <name evidence="10" type="ORF">OnM2_103028</name>
</gene>
<evidence type="ECO:0000256" key="6">
    <source>
        <dbReference type="ARBA" id="ARBA00023033"/>
    </source>
</evidence>
<dbReference type="GO" id="GO:0005506">
    <property type="term" value="F:iron ion binding"/>
    <property type="evidence" value="ECO:0007669"/>
    <property type="project" value="InterPro"/>
</dbReference>
<comment type="similarity">
    <text evidence="2 8">Belongs to the cytochrome P450 family.</text>
</comment>
<keyword evidence="11" id="KW-1185">Reference proteome</keyword>
<dbReference type="PRINTS" id="PR00465">
    <property type="entry name" value="EP450IV"/>
</dbReference>
<evidence type="ECO:0000256" key="9">
    <source>
        <dbReference type="SAM" id="Phobius"/>
    </source>
</evidence>
<accession>A0A420H8A0</accession>
<proteinExistence type="inferred from homology"/>
<evidence type="ECO:0000256" key="3">
    <source>
        <dbReference type="ARBA" id="ARBA00022723"/>
    </source>
</evidence>
<dbReference type="OrthoDB" id="1844152at2759"/>
<dbReference type="PANTHER" id="PTHR46206:SF6">
    <property type="entry name" value="CYTOCHROME P450 MONOOXYGENASE AN1598-RELATED"/>
    <property type="match status" value="1"/>
</dbReference>
<evidence type="ECO:0000256" key="1">
    <source>
        <dbReference type="ARBA" id="ARBA00001971"/>
    </source>
</evidence>
<sequence>MRLEKINWLLNNWQEYIPRNSLVILYVAALLIAVLCIHNFFNRTKDFPMVDMPTVSDFRSALVKGVTSYPNTPFYIPNKPRILILPKSSIQDIKSYTDEEASFDAVLKSQYHPKVTRFGESDPVLINVVKNDISRQVASSLMFLQDEAAYSFNQKLGPCEDWTSFVLYPKIADIIALVSGRVFVGRPLSRNTDWVATTVNYTFEITKAKNALSAWPSWIVSIIGPHLKQVKSLNKFRDRAADLVKPILNAHLAKEGNEKLYSDEGDEIGNVISWLLARMGTDERKDPTKIVNELLILSFAAIHTTTNTFFQAILDLATYRQYIPILIDEINKVILEDGCDISDDGVLRMRKSSMPKLAKLDSFIKESHRVNPLGLISHFRKVMSDVTISSGHTIRKGTVIGIPSWFIHNNSDALFSPGITKPLNEFDGLRFYNLRQLAGNENRHLFVATSPESLAFGHGNHACPGRFFAGNELKVVMIELLRNWDFRLPGDDKLEGGIWRRPKNTDYKAECRPDPLARLEFRRKKR</sequence>
<dbReference type="InterPro" id="IPR001128">
    <property type="entry name" value="Cyt_P450"/>
</dbReference>
<feature type="transmembrane region" description="Helical" evidence="9">
    <location>
        <begin position="21"/>
        <end position="41"/>
    </location>
</feature>
<keyword evidence="3 7" id="KW-0479">Metal-binding</keyword>
<evidence type="ECO:0000256" key="8">
    <source>
        <dbReference type="RuleBase" id="RU000461"/>
    </source>
</evidence>
<name>A0A420H8A0_9PEZI</name>
<dbReference type="GO" id="GO:0016705">
    <property type="term" value="F:oxidoreductase activity, acting on paired donors, with incorporation or reduction of molecular oxygen"/>
    <property type="evidence" value="ECO:0007669"/>
    <property type="project" value="InterPro"/>
</dbReference>
<keyword evidence="4 8" id="KW-0560">Oxidoreductase</keyword>
<keyword evidence="7 8" id="KW-0349">Heme</keyword>
<evidence type="ECO:0000256" key="7">
    <source>
        <dbReference type="PIRSR" id="PIRSR602403-1"/>
    </source>
</evidence>
<dbReference type="Proteomes" id="UP000286134">
    <property type="component" value="Unassembled WGS sequence"/>
</dbReference>
<dbReference type="GO" id="GO:0004497">
    <property type="term" value="F:monooxygenase activity"/>
    <property type="evidence" value="ECO:0007669"/>
    <property type="project" value="UniProtKB-KW"/>
</dbReference>
<evidence type="ECO:0000256" key="5">
    <source>
        <dbReference type="ARBA" id="ARBA00023004"/>
    </source>
</evidence>
<dbReference type="PROSITE" id="PS00086">
    <property type="entry name" value="CYTOCHROME_P450"/>
    <property type="match status" value="1"/>
</dbReference>
<dbReference type="PANTHER" id="PTHR46206">
    <property type="entry name" value="CYTOCHROME P450"/>
    <property type="match status" value="1"/>
</dbReference>